<accession>A0A7G1KMV3</accession>
<sequence length="65" mass="7104">MTHTLQHSATRSSAAGADPSDDCADEPHNLTYRRARSILRAHDRHVGCRQWVAAAAYLSAGLDDE</sequence>
<dbReference type="EMBL" id="AP023396">
    <property type="protein sequence ID" value="BCK56542.1"/>
    <property type="molecule type" value="Genomic_DNA"/>
</dbReference>
<evidence type="ECO:0000313" key="2">
    <source>
        <dbReference type="EMBL" id="BCK56542.1"/>
    </source>
</evidence>
<organism evidence="2 3">
    <name type="scientific">Nocardia wallacei</name>
    <dbReference type="NCBI Taxonomy" id="480035"/>
    <lineage>
        <taxon>Bacteria</taxon>
        <taxon>Bacillati</taxon>
        <taxon>Actinomycetota</taxon>
        <taxon>Actinomycetes</taxon>
        <taxon>Mycobacteriales</taxon>
        <taxon>Nocardiaceae</taxon>
        <taxon>Nocardia</taxon>
    </lineage>
</organism>
<reference evidence="2 3" key="1">
    <citation type="submission" date="2020-08" db="EMBL/GenBank/DDBJ databases">
        <title>Genome Sequencing of Nocardia wallacei strain FMUON74 and assembly.</title>
        <authorList>
            <person name="Toyokawa M."/>
            <person name="Uesaka K."/>
        </authorList>
    </citation>
    <scope>NUCLEOTIDE SEQUENCE [LARGE SCALE GENOMIC DNA]</scope>
    <source>
        <strain evidence="2 3">FMUON74</strain>
    </source>
</reference>
<evidence type="ECO:0000256" key="1">
    <source>
        <dbReference type="SAM" id="MobiDB-lite"/>
    </source>
</evidence>
<name>A0A7G1KMV3_9NOCA</name>
<protein>
    <submittedName>
        <fullName evidence="2">Uncharacterized protein</fullName>
    </submittedName>
</protein>
<proteinExistence type="predicted"/>
<keyword evidence="3" id="KW-1185">Reference proteome</keyword>
<dbReference type="RefSeq" id="WP_187683596.1">
    <property type="nucleotide sequence ID" value="NZ_AP023396.1"/>
</dbReference>
<feature type="region of interest" description="Disordered" evidence="1">
    <location>
        <begin position="1"/>
        <end position="27"/>
    </location>
</feature>
<evidence type="ECO:0000313" key="3">
    <source>
        <dbReference type="Proteomes" id="UP000516173"/>
    </source>
</evidence>
<dbReference type="Proteomes" id="UP000516173">
    <property type="component" value="Chromosome"/>
</dbReference>
<dbReference type="KEGG" id="nwl:NWFMUON74_43140"/>
<dbReference type="GeneID" id="80348786"/>
<feature type="compositionally biased region" description="Polar residues" evidence="1">
    <location>
        <begin position="1"/>
        <end position="13"/>
    </location>
</feature>
<gene>
    <name evidence="2" type="ORF">NWFMUON74_43140</name>
</gene>
<dbReference type="AlphaFoldDB" id="A0A7G1KMV3"/>